<evidence type="ECO:0000256" key="2">
    <source>
        <dbReference type="ARBA" id="ARBA00022472"/>
    </source>
</evidence>
<evidence type="ECO:0000256" key="1">
    <source>
        <dbReference type="ARBA" id="ARBA00007692"/>
    </source>
</evidence>
<reference evidence="4 5" key="1">
    <citation type="submission" date="2020-06" db="EMBL/GenBank/DDBJ databases">
        <title>Transcriptomic and genomic resources for Thalictrum thalictroides and T. hernandezii: Facilitating candidate gene discovery in an emerging model plant lineage.</title>
        <authorList>
            <person name="Arias T."/>
            <person name="Riano-Pachon D.M."/>
            <person name="Di Stilio V.S."/>
        </authorList>
    </citation>
    <scope>NUCLEOTIDE SEQUENCE [LARGE SCALE GENOMIC DNA]</scope>
    <source>
        <strain evidence="5">cv. WT478/WT964</strain>
        <tissue evidence="4">Leaves</tissue>
    </source>
</reference>
<dbReference type="EMBL" id="JABWDY010036473">
    <property type="protein sequence ID" value="KAF5181184.1"/>
    <property type="molecule type" value="Genomic_DNA"/>
</dbReference>
<dbReference type="AlphaFoldDB" id="A0A7J6V7T3"/>
<comment type="caution">
    <text evidence="4">The sequence shown here is derived from an EMBL/GenBank/DDBJ whole genome shotgun (WGS) entry which is preliminary data.</text>
</comment>
<keyword evidence="2" id="KW-0806">Transcription termination</keyword>
<comment type="similarity">
    <text evidence="1">Belongs to the mTERF family.</text>
</comment>
<dbReference type="Proteomes" id="UP000554482">
    <property type="component" value="Unassembled WGS sequence"/>
</dbReference>
<dbReference type="Pfam" id="PF02536">
    <property type="entry name" value="mTERF"/>
    <property type="match status" value="1"/>
</dbReference>
<proteinExistence type="inferred from homology"/>
<sequence length="385" mass="43543">MYHQHPHHLLKHLLQNYPSSSLITIRFISSCKHTSKPNQFTIDYLINSCGLSPVSALKASKHIILKPSTTKRPDSVLSLFKTYGFTNTHISKLVAANPFLLLLNTEKAIKPKLDFFSNIGITGPNLGKFLTSNGNILRCSLENKIIPSINFLRGFVKTDTCIAKILNRCCWGITDAECLMGPNIAILQDHGVPKANISKFILASPRIFFYKPEQFYNMVIDIKKMGFNPSSVMFGEGLNRVRNLKNPIWDTKMAVFKSFGWSEDEVLSLFKKQPMVVGASLKKLNSALDFFMNTLKWTRNDVSKNPSCMLLSLEKRVVPRSCVLQILLSKDLISRGGMGQGLRESEDVFLKKYVLKYQLELPELSEVYQSKMSSPGLKFRPQDIK</sequence>
<accession>A0A7J6V7T3</accession>
<organism evidence="4 5">
    <name type="scientific">Thalictrum thalictroides</name>
    <name type="common">Rue-anemone</name>
    <name type="synonym">Anemone thalictroides</name>
    <dbReference type="NCBI Taxonomy" id="46969"/>
    <lineage>
        <taxon>Eukaryota</taxon>
        <taxon>Viridiplantae</taxon>
        <taxon>Streptophyta</taxon>
        <taxon>Embryophyta</taxon>
        <taxon>Tracheophyta</taxon>
        <taxon>Spermatophyta</taxon>
        <taxon>Magnoliopsida</taxon>
        <taxon>Ranunculales</taxon>
        <taxon>Ranunculaceae</taxon>
        <taxon>Thalictroideae</taxon>
        <taxon>Thalictrum</taxon>
    </lineage>
</organism>
<keyword evidence="2" id="KW-0805">Transcription regulation</keyword>
<gene>
    <name evidence="4" type="ORF">FRX31_029228</name>
</gene>
<evidence type="ECO:0000256" key="3">
    <source>
        <dbReference type="ARBA" id="ARBA00022946"/>
    </source>
</evidence>
<dbReference type="PANTHER" id="PTHR13068:SF236">
    <property type="entry name" value="OS02G0749800 PROTEIN"/>
    <property type="match status" value="1"/>
</dbReference>
<dbReference type="OrthoDB" id="637682at2759"/>
<keyword evidence="2" id="KW-0804">Transcription</keyword>
<dbReference type="GO" id="GO:0003676">
    <property type="term" value="F:nucleic acid binding"/>
    <property type="evidence" value="ECO:0007669"/>
    <property type="project" value="InterPro"/>
</dbReference>
<keyword evidence="3" id="KW-0809">Transit peptide</keyword>
<dbReference type="PANTHER" id="PTHR13068">
    <property type="entry name" value="CGI-12 PROTEIN-RELATED"/>
    <property type="match status" value="1"/>
</dbReference>
<dbReference type="Gene3D" id="1.25.70.10">
    <property type="entry name" value="Transcription termination factor 3, mitochondrial"/>
    <property type="match status" value="1"/>
</dbReference>
<evidence type="ECO:0000313" key="4">
    <source>
        <dbReference type="EMBL" id="KAF5181184.1"/>
    </source>
</evidence>
<dbReference type="SMART" id="SM00733">
    <property type="entry name" value="Mterf"/>
    <property type="match status" value="5"/>
</dbReference>
<dbReference type="GO" id="GO:0006353">
    <property type="term" value="P:DNA-templated transcription termination"/>
    <property type="evidence" value="ECO:0007669"/>
    <property type="project" value="UniProtKB-KW"/>
</dbReference>
<dbReference type="InterPro" id="IPR038538">
    <property type="entry name" value="MTERF_sf"/>
</dbReference>
<name>A0A7J6V7T3_THATH</name>
<protein>
    <submittedName>
        <fullName evidence="4">Mitochondrial transcription termination factor family protein</fullName>
    </submittedName>
</protein>
<dbReference type="InterPro" id="IPR003690">
    <property type="entry name" value="MTERF"/>
</dbReference>
<evidence type="ECO:0000313" key="5">
    <source>
        <dbReference type="Proteomes" id="UP000554482"/>
    </source>
</evidence>
<dbReference type="FunFam" id="1.25.70.10:FF:000001">
    <property type="entry name" value="Mitochondrial transcription termination factor-like"/>
    <property type="match status" value="1"/>
</dbReference>
<keyword evidence="5" id="KW-1185">Reference proteome</keyword>